<dbReference type="GO" id="GO:0005634">
    <property type="term" value="C:nucleus"/>
    <property type="evidence" value="ECO:0007669"/>
    <property type="project" value="UniProtKB-SubCell"/>
</dbReference>
<keyword evidence="5" id="KW-0479">Metal-binding</keyword>
<proteinExistence type="inferred from homology"/>
<comment type="cofactor">
    <cofactor evidence="1">
        <name>a divalent metal cation</name>
        <dbReference type="ChEBI" id="CHEBI:60240"/>
    </cofactor>
</comment>
<sequence length="370" mass="41918">MDVKLMAMISLLKKLEDDLSSSEDDDELTMLMLLRTNNQRIKRRRPNGYAEDVVAKYTPDEFQEHFRLSRTTFEWLLEKIAPSILHEGVGRPTIEVDKQLLMTIWLLTNQETYKQIANRFAVAEQTVWNRAINICNVLVSSAPQFVSWPEGNCVGEIIEGFKQIAGFPDVIGVIGGTHIPIKAPRNWPTGYACGKKFFYILVQAICDHRGIFTDIHIGEVGAVAGQEVYAKSEISSMMEADVEKYTPQETCLLGNGCYALTKNMMTPYPDVRLTETQAKFNAIHAETWRISDRAFGLLKGRFRRLKYLDMGRADLIPVVAHACCILHNVCQIRDDPPVELSELNNSEEQILSSEQTQEGIDKRDYIAALL</sequence>
<dbReference type="PANTHER" id="PTHR22930">
    <property type="match status" value="1"/>
</dbReference>
<accession>T1J8I5</accession>
<dbReference type="InterPro" id="IPR027806">
    <property type="entry name" value="HARBI1_dom"/>
</dbReference>
<evidence type="ECO:0000313" key="9">
    <source>
        <dbReference type="EnsemblMetazoa" id="SMAR010017-PA"/>
    </source>
</evidence>
<dbReference type="GO" id="GO:0016787">
    <property type="term" value="F:hydrolase activity"/>
    <property type="evidence" value="ECO:0007669"/>
    <property type="project" value="UniProtKB-KW"/>
</dbReference>
<dbReference type="EMBL" id="JH431954">
    <property type="status" value="NOT_ANNOTATED_CDS"/>
    <property type="molecule type" value="Genomic_DNA"/>
</dbReference>
<dbReference type="AlphaFoldDB" id="T1J8I5"/>
<comment type="subcellular location">
    <subcellularLocation>
        <location evidence="2">Nucleus</location>
    </subcellularLocation>
</comment>
<keyword evidence="4" id="KW-0540">Nuclease</keyword>
<dbReference type="PANTHER" id="PTHR22930:SF85">
    <property type="entry name" value="GH03217P-RELATED"/>
    <property type="match status" value="1"/>
</dbReference>
<keyword evidence="10" id="KW-1185">Reference proteome</keyword>
<evidence type="ECO:0000256" key="1">
    <source>
        <dbReference type="ARBA" id="ARBA00001968"/>
    </source>
</evidence>
<evidence type="ECO:0000256" key="2">
    <source>
        <dbReference type="ARBA" id="ARBA00004123"/>
    </source>
</evidence>
<evidence type="ECO:0000259" key="8">
    <source>
        <dbReference type="Pfam" id="PF13359"/>
    </source>
</evidence>
<reference evidence="9" key="2">
    <citation type="submission" date="2015-02" db="UniProtKB">
        <authorList>
            <consortium name="EnsemblMetazoa"/>
        </authorList>
    </citation>
    <scope>IDENTIFICATION</scope>
</reference>
<dbReference type="Pfam" id="PF13359">
    <property type="entry name" value="DDE_Tnp_4"/>
    <property type="match status" value="1"/>
</dbReference>
<dbReference type="OMA" id="GSHHYSA"/>
<evidence type="ECO:0000256" key="4">
    <source>
        <dbReference type="ARBA" id="ARBA00022722"/>
    </source>
</evidence>
<evidence type="ECO:0000256" key="6">
    <source>
        <dbReference type="ARBA" id="ARBA00022801"/>
    </source>
</evidence>
<feature type="domain" description="DDE Tnp4" evidence="8">
    <location>
        <begin position="175"/>
        <end position="328"/>
    </location>
</feature>
<dbReference type="GO" id="GO:0046872">
    <property type="term" value="F:metal ion binding"/>
    <property type="evidence" value="ECO:0007669"/>
    <property type="project" value="UniProtKB-KW"/>
</dbReference>
<keyword evidence="7" id="KW-0539">Nucleus</keyword>
<dbReference type="eggNOG" id="KOG4585">
    <property type="taxonomic scope" value="Eukaryota"/>
</dbReference>
<dbReference type="PhylomeDB" id="T1J8I5"/>
<dbReference type="HOGENOM" id="CLU_018552_3_2_1"/>
<evidence type="ECO:0000256" key="7">
    <source>
        <dbReference type="ARBA" id="ARBA00023242"/>
    </source>
</evidence>
<evidence type="ECO:0000256" key="3">
    <source>
        <dbReference type="ARBA" id="ARBA00006958"/>
    </source>
</evidence>
<dbReference type="InterPro" id="IPR045249">
    <property type="entry name" value="HARBI1-like"/>
</dbReference>
<dbReference type="EnsemblMetazoa" id="SMAR010017-RA">
    <property type="protein sequence ID" value="SMAR010017-PA"/>
    <property type="gene ID" value="SMAR010017"/>
</dbReference>
<dbReference type="GO" id="GO:0004518">
    <property type="term" value="F:nuclease activity"/>
    <property type="evidence" value="ECO:0007669"/>
    <property type="project" value="UniProtKB-KW"/>
</dbReference>
<evidence type="ECO:0000313" key="10">
    <source>
        <dbReference type="Proteomes" id="UP000014500"/>
    </source>
</evidence>
<evidence type="ECO:0000256" key="5">
    <source>
        <dbReference type="ARBA" id="ARBA00022723"/>
    </source>
</evidence>
<dbReference type="STRING" id="126957.T1J8I5"/>
<dbReference type="Proteomes" id="UP000014500">
    <property type="component" value="Unassembled WGS sequence"/>
</dbReference>
<reference evidence="10" key="1">
    <citation type="submission" date="2011-05" db="EMBL/GenBank/DDBJ databases">
        <authorList>
            <person name="Richards S.R."/>
            <person name="Qu J."/>
            <person name="Jiang H."/>
            <person name="Jhangiani S.N."/>
            <person name="Agravi P."/>
            <person name="Goodspeed R."/>
            <person name="Gross S."/>
            <person name="Mandapat C."/>
            <person name="Jackson L."/>
            <person name="Mathew T."/>
            <person name="Pu L."/>
            <person name="Thornton R."/>
            <person name="Saada N."/>
            <person name="Wilczek-Boney K.B."/>
            <person name="Lee S."/>
            <person name="Kovar C."/>
            <person name="Wu Y."/>
            <person name="Scherer S.E."/>
            <person name="Worley K.C."/>
            <person name="Muzny D.M."/>
            <person name="Gibbs R."/>
        </authorList>
    </citation>
    <scope>NUCLEOTIDE SEQUENCE</scope>
    <source>
        <strain evidence="10">Brora</strain>
    </source>
</reference>
<protein>
    <recommendedName>
        <fullName evidence="8">DDE Tnp4 domain-containing protein</fullName>
    </recommendedName>
</protein>
<comment type="similarity">
    <text evidence="3">Belongs to the HARBI1 family.</text>
</comment>
<name>T1J8I5_STRMM</name>
<keyword evidence="6" id="KW-0378">Hydrolase</keyword>
<organism evidence="9 10">
    <name type="scientific">Strigamia maritima</name>
    <name type="common">European centipede</name>
    <name type="synonym">Geophilus maritimus</name>
    <dbReference type="NCBI Taxonomy" id="126957"/>
    <lineage>
        <taxon>Eukaryota</taxon>
        <taxon>Metazoa</taxon>
        <taxon>Ecdysozoa</taxon>
        <taxon>Arthropoda</taxon>
        <taxon>Myriapoda</taxon>
        <taxon>Chilopoda</taxon>
        <taxon>Pleurostigmophora</taxon>
        <taxon>Geophilomorpha</taxon>
        <taxon>Linotaeniidae</taxon>
        <taxon>Strigamia</taxon>
    </lineage>
</organism>